<reference evidence="9" key="1">
    <citation type="submission" date="2022-11" db="EMBL/GenBank/DDBJ databases">
        <title>Marilongibacter aestuarii gen. nov., sp. nov., isolated from tidal flat sediment.</title>
        <authorList>
            <person name="Jiayan W."/>
        </authorList>
    </citation>
    <scope>NUCLEOTIDE SEQUENCE</scope>
    <source>
        <strain evidence="9">Z1-6</strain>
    </source>
</reference>
<evidence type="ECO:0000259" key="8">
    <source>
        <dbReference type="SMART" id="SM00965"/>
    </source>
</evidence>
<evidence type="ECO:0000256" key="1">
    <source>
        <dbReference type="ARBA" id="ARBA00004571"/>
    </source>
</evidence>
<keyword evidence="2 7" id="KW-0813">Transport</keyword>
<dbReference type="InterPro" id="IPR023997">
    <property type="entry name" value="TonB-dep_OMP_SusC/RagA_CS"/>
</dbReference>
<gene>
    <name evidence="9" type="ORF">OU798_22020</name>
</gene>
<dbReference type="GO" id="GO:0009279">
    <property type="term" value="C:cell outer membrane"/>
    <property type="evidence" value="ECO:0007669"/>
    <property type="project" value="UniProtKB-SubCell"/>
</dbReference>
<keyword evidence="4 7" id="KW-0812">Transmembrane</keyword>
<dbReference type="NCBIfam" id="TIGR04056">
    <property type="entry name" value="OMP_RagA_SusC"/>
    <property type="match status" value="1"/>
</dbReference>
<dbReference type="SUPFAM" id="SSF56935">
    <property type="entry name" value="Porins"/>
    <property type="match status" value="1"/>
</dbReference>
<dbReference type="Proteomes" id="UP001145087">
    <property type="component" value="Unassembled WGS sequence"/>
</dbReference>
<dbReference type="SMART" id="SM00965">
    <property type="entry name" value="STN"/>
    <property type="match status" value="1"/>
</dbReference>
<evidence type="ECO:0000313" key="9">
    <source>
        <dbReference type="EMBL" id="MCY1723041.1"/>
    </source>
</evidence>
<dbReference type="RefSeq" id="WP_343335366.1">
    <property type="nucleotide sequence ID" value="NZ_JAPOHD010000066.1"/>
</dbReference>
<dbReference type="Gene3D" id="2.170.130.10">
    <property type="entry name" value="TonB-dependent receptor, plug domain"/>
    <property type="match status" value="1"/>
</dbReference>
<dbReference type="InterPro" id="IPR008969">
    <property type="entry name" value="CarboxyPept-like_regulatory"/>
</dbReference>
<evidence type="ECO:0000256" key="5">
    <source>
        <dbReference type="ARBA" id="ARBA00023136"/>
    </source>
</evidence>
<dbReference type="Pfam" id="PF07715">
    <property type="entry name" value="Plug"/>
    <property type="match status" value="1"/>
</dbReference>
<dbReference type="Gene3D" id="2.40.170.20">
    <property type="entry name" value="TonB-dependent receptor, beta-barrel domain"/>
    <property type="match status" value="1"/>
</dbReference>
<evidence type="ECO:0000256" key="6">
    <source>
        <dbReference type="ARBA" id="ARBA00023237"/>
    </source>
</evidence>
<dbReference type="AlphaFoldDB" id="A0A9X3FD62"/>
<dbReference type="EMBL" id="JAPOHD010000066">
    <property type="protein sequence ID" value="MCY1723041.1"/>
    <property type="molecule type" value="Genomic_DNA"/>
</dbReference>
<keyword evidence="10" id="KW-1185">Reference proteome</keyword>
<protein>
    <submittedName>
        <fullName evidence="9">TonB-dependent receptor</fullName>
    </submittedName>
</protein>
<evidence type="ECO:0000256" key="7">
    <source>
        <dbReference type="PROSITE-ProRule" id="PRU01360"/>
    </source>
</evidence>
<comment type="caution">
    <text evidence="9">The sequence shown here is derived from an EMBL/GenBank/DDBJ whole genome shotgun (WGS) entry which is preliminary data.</text>
</comment>
<evidence type="ECO:0000313" key="10">
    <source>
        <dbReference type="Proteomes" id="UP001145087"/>
    </source>
</evidence>
<name>A0A9X3FD62_9BACT</name>
<sequence length="1129" mass="124570">MKKNLLRDSLDPGFVKKTMRIMRLTAILIFGIIFTVSAKSYSQSTRLDLQFKGCTIIDVFEYVEENSEFIFLYKNQDLDVNKTFNLDLKNVTIDQILDEVLNSQNVTYDVYDRQVVIRKSKETDSVKQLQEKTITGAVTDNSGLPLPGVTVVVAGTTVGTVTDFDGKFTLVIPDNAENLQVSFVGMKTQVIAINGQTNFVVSLEEDSIGLEEVVAVGYGTQTKRNVTGSIQTVSSEDLKDLPVAQITQALQGKVSGVQINQTTGVPGEALNIRVRGQGSISAGSDPLYVVDGFPISGKLTDLNPEEIESITILKDAASTSLYGSRAANGVILVQTKQAKTGQTKIDFTAYYGVQTLSERGRPDMMNGTEFAQFKKESYEDAGLDVPEAFQNPSQYGEGTDWYDIMFRAAPVQNYTLSLSSGTEKLKASVVAGYFNQDGILINSGYDRASVRLNTEFKVNEMLKFGFNVAPSLSSNKTPSKDAIFWQGGLLYNSLLAWPILDYQNEDGSLPLTAWAPGLGGFPTPNYYRAAKEIQNETDRAKVLSNAFVQIEPVSGLVIKSSLNFQYESNKNKYFNPSTASSGFATAPPITSFADYANNWIQSWLMENTVTYTKSINDHNFDVLTGYTTQKFSSNLMSVSVKNFADDRISDIDAATIINEDGTDGDVQEWSLISYLSRFNYNYKNKYMLSLAIRRDGSSRFGENNRWGNFPSLSGGWILSEEDFFPGNGLFSLVKIRGSWGVTGNNNIGNYTHYALVDLGENAVFNGSVESGSAVTNLSNAELGWERTKQIDLGIDVAILNNRIDLAYDFYSKKTTDLLYDFSIAPSSGFSTFTGNSGELKFWGHEISVQSRNTVGEFKWTTNFNISFTDNEVISLADNVEALYSPSPFPGNHITKIGERIGLFWGLVHDGVYDNQEEYNNSAKASASAVGTVKFKDVNDDGEILNTNTGGDRTVIGDPTPDFLFGMTNTFSYKNFDLAVTMSGSYGNDIANQFETGATNLDGPFNVLKEVANRWRSEENPGDGLYGTTKYNTYMERDWFNSRFIEDGSYLTIKNVTLGYTFDVKNITFLKNLRVYASAQQLYTFTKYSGNNPEVSTSLDGSAVSVLNLGDDYAAYPVPTTWTFGVNVGF</sequence>
<feature type="domain" description="Secretin/TonB short N-terminal" evidence="8">
    <location>
        <begin position="69"/>
        <end position="120"/>
    </location>
</feature>
<evidence type="ECO:0000256" key="4">
    <source>
        <dbReference type="ARBA" id="ARBA00022692"/>
    </source>
</evidence>
<dbReference type="InterPro" id="IPR036942">
    <property type="entry name" value="Beta-barrel_TonB_sf"/>
</dbReference>
<dbReference type="FunFam" id="2.170.130.10:FF:000008">
    <property type="entry name" value="SusC/RagA family TonB-linked outer membrane protein"/>
    <property type="match status" value="1"/>
</dbReference>
<dbReference type="SUPFAM" id="SSF49464">
    <property type="entry name" value="Carboxypeptidase regulatory domain-like"/>
    <property type="match status" value="1"/>
</dbReference>
<keyword evidence="3 7" id="KW-1134">Transmembrane beta strand</keyword>
<comment type="similarity">
    <text evidence="7">Belongs to the TonB-dependent receptor family.</text>
</comment>
<keyword evidence="6 7" id="KW-0998">Cell outer membrane</keyword>
<dbReference type="Pfam" id="PF07660">
    <property type="entry name" value="STN"/>
    <property type="match status" value="1"/>
</dbReference>
<evidence type="ECO:0000256" key="2">
    <source>
        <dbReference type="ARBA" id="ARBA00022448"/>
    </source>
</evidence>
<dbReference type="InterPro" id="IPR011662">
    <property type="entry name" value="Secretin/TonB_short_N"/>
</dbReference>
<accession>A0A9X3FD62</accession>
<dbReference type="InterPro" id="IPR039426">
    <property type="entry name" value="TonB-dep_rcpt-like"/>
</dbReference>
<keyword evidence="5 7" id="KW-0472">Membrane</keyword>
<dbReference type="InterPro" id="IPR023996">
    <property type="entry name" value="TonB-dep_OMP_SusC/RagA"/>
</dbReference>
<comment type="subcellular location">
    <subcellularLocation>
        <location evidence="1 7">Cell outer membrane</location>
        <topology evidence="1 7">Multi-pass membrane protein</topology>
    </subcellularLocation>
</comment>
<evidence type="ECO:0000256" key="3">
    <source>
        <dbReference type="ARBA" id="ARBA00022452"/>
    </source>
</evidence>
<organism evidence="9 10">
    <name type="scientific">Draconibacterium aestuarii</name>
    <dbReference type="NCBI Taxonomy" id="2998507"/>
    <lineage>
        <taxon>Bacteria</taxon>
        <taxon>Pseudomonadati</taxon>
        <taxon>Bacteroidota</taxon>
        <taxon>Bacteroidia</taxon>
        <taxon>Marinilabiliales</taxon>
        <taxon>Prolixibacteraceae</taxon>
        <taxon>Draconibacterium</taxon>
    </lineage>
</organism>
<dbReference type="InterPro" id="IPR012910">
    <property type="entry name" value="Plug_dom"/>
</dbReference>
<keyword evidence="9" id="KW-0675">Receptor</keyword>
<dbReference type="Gene3D" id="2.60.40.1120">
    <property type="entry name" value="Carboxypeptidase-like, regulatory domain"/>
    <property type="match status" value="1"/>
</dbReference>
<dbReference type="NCBIfam" id="TIGR04057">
    <property type="entry name" value="SusC_RagA_signa"/>
    <property type="match status" value="1"/>
</dbReference>
<proteinExistence type="inferred from homology"/>
<dbReference type="PROSITE" id="PS52016">
    <property type="entry name" value="TONB_DEPENDENT_REC_3"/>
    <property type="match status" value="1"/>
</dbReference>
<dbReference type="Pfam" id="PF13715">
    <property type="entry name" value="CarbopepD_reg_2"/>
    <property type="match status" value="1"/>
</dbReference>
<dbReference type="InterPro" id="IPR037066">
    <property type="entry name" value="Plug_dom_sf"/>
</dbReference>